<dbReference type="InterPro" id="IPR000674">
    <property type="entry name" value="Ald_Oxase/Xan_DH_a/b"/>
</dbReference>
<dbReference type="Pfam" id="PF02738">
    <property type="entry name" value="MoCoBD_1"/>
    <property type="match status" value="1"/>
</dbReference>
<dbReference type="InterPro" id="IPR037165">
    <property type="entry name" value="AldOxase/xan_DH_Mopterin-bd_sf"/>
</dbReference>
<dbReference type="InterPro" id="IPR036856">
    <property type="entry name" value="Ald_Oxase/Xan_DH_a/b_sf"/>
</dbReference>
<dbReference type="Gene3D" id="3.30.365.10">
    <property type="entry name" value="Aldehyde oxidase/xanthine dehydrogenase, molybdopterin binding domain"/>
    <property type="match status" value="2"/>
</dbReference>
<reference evidence="5" key="1">
    <citation type="submission" date="2018-05" db="EMBL/GenBank/DDBJ databases">
        <authorList>
            <person name="Lanie J.A."/>
            <person name="Ng W.-L."/>
            <person name="Kazmierczak K.M."/>
            <person name="Andrzejewski T.M."/>
            <person name="Davidsen T.M."/>
            <person name="Wayne K.J."/>
            <person name="Tettelin H."/>
            <person name="Glass J.I."/>
            <person name="Rusch D."/>
            <person name="Podicherti R."/>
            <person name="Tsui H.-C.T."/>
            <person name="Winkler M.E."/>
        </authorList>
    </citation>
    <scope>NUCLEOTIDE SEQUENCE</scope>
    <source>
        <strain evidence="5">ZC4RG45</strain>
    </source>
</reference>
<feature type="region of interest" description="Disordered" evidence="3">
    <location>
        <begin position="1"/>
        <end position="40"/>
    </location>
</feature>
<gene>
    <name evidence="5" type="ORF">DIU77_01000</name>
</gene>
<dbReference type="InterPro" id="IPR008274">
    <property type="entry name" value="AldOxase/xan_DH_MoCoBD1"/>
</dbReference>
<dbReference type="EMBL" id="QGUI01000020">
    <property type="protein sequence ID" value="PZN01346.1"/>
    <property type="molecule type" value="Genomic_DNA"/>
</dbReference>
<evidence type="ECO:0000259" key="4">
    <source>
        <dbReference type="SMART" id="SM01008"/>
    </source>
</evidence>
<protein>
    <recommendedName>
        <fullName evidence="4">Aldehyde oxidase/xanthine dehydrogenase a/b hammerhead domain-containing protein</fullName>
    </recommendedName>
</protein>
<dbReference type="Gene3D" id="3.90.1170.50">
    <property type="entry name" value="Aldehyde oxidase/xanthine dehydrogenase, a/b hammerhead"/>
    <property type="match status" value="1"/>
</dbReference>
<accession>A0A2W4JUG6</accession>
<dbReference type="Pfam" id="PF01315">
    <property type="entry name" value="Ald_Xan_dh_C"/>
    <property type="match status" value="1"/>
</dbReference>
<keyword evidence="2" id="KW-0560">Oxidoreductase</keyword>
<keyword evidence="1" id="KW-0500">Molybdenum</keyword>
<dbReference type="SMART" id="SM01008">
    <property type="entry name" value="Ald_Xan_dh_C"/>
    <property type="match status" value="1"/>
</dbReference>
<evidence type="ECO:0000313" key="5">
    <source>
        <dbReference type="EMBL" id="PZN01346.1"/>
    </source>
</evidence>
<evidence type="ECO:0000256" key="3">
    <source>
        <dbReference type="SAM" id="MobiDB-lite"/>
    </source>
</evidence>
<proteinExistence type="predicted"/>
<dbReference type="PANTHER" id="PTHR11908">
    <property type="entry name" value="XANTHINE DEHYDROGENASE"/>
    <property type="match status" value="1"/>
</dbReference>
<feature type="compositionally biased region" description="Basic and acidic residues" evidence="3">
    <location>
        <begin position="1"/>
        <end position="23"/>
    </location>
</feature>
<dbReference type="GO" id="GO:0016491">
    <property type="term" value="F:oxidoreductase activity"/>
    <property type="evidence" value="ECO:0007669"/>
    <property type="project" value="UniProtKB-KW"/>
</dbReference>
<dbReference type="AlphaFoldDB" id="A0A2W4JUG6"/>
<feature type="domain" description="Aldehyde oxidase/xanthine dehydrogenase a/b hammerhead" evidence="4">
    <location>
        <begin position="58"/>
        <end position="165"/>
    </location>
</feature>
<dbReference type="GO" id="GO:0005506">
    <property type="term" value="F:iron ion binding"/>
    <property type="evidence" value="ECO:0007669"/>
    <property type="project" value="InterPro"/>
</dbReference>
<name>A0A2W4JUG6_9PSEU</name>
<dbReference type="SUPFAM" id="SSF54665">
    <property type="entry name" value="CO dehydrogenase molybdoprotein N-domain-like"/>
    <property type="match status" value="1"/>
</dbReference>
<comment type="caution">
    <text evidence="5">The sequence shown here is derived from an EMBL/GenBank/DDBJ whole genome shotgun (WGS) entry which is preliminary data.</text>
</comment>
<evidence type="ECO:0000256" key="2">
    <source>
        <dbReference type="ARBA" id="ARBA00023002"/>
    </source>
</evidence>
<organism evidence="5">
    <name type="scientific">Thermocrispum agreste</name>
    <dbReference type="NCBI Taxonomy" id="37925"/>
    <lineage>
        <taxon>Bacteria</taxon>
        <taxon>Bacillati</taxon>
        <taxon>Actinomycetota</taxon>
        <taxon>Actinomycetes</taxon>
        <taxon>Pseudonocardiales</taxon>
        <taxon>Pseudonocardiaceae</taxon>
        <taxon>Thermocrispum</taxon>
    </lineage>
</organism>
<sequence>MPLHRLRTDPDRGAGGRPEDPARHQHPGGDGVSGPELGTEHRVVGRDVTRLDVEAKVRGRAQYVADAPWPDALHGVVVRSDRAHAYVTAIHTEDALAMPGVRFVVTGADLDGLFPYFGHHRPDHQILALEKVRYWGEPVAVVVAQTRQQALDAAKLVEVDYEELDAMTTVEEALAPGAELIHEYPSDEHAFGTLCQRGAEGTNEAFTTTMGWGDVDAAMAEAAHVQRTQVEYPKLYPYPMESFAAQARFTADGLEVESNAQHPFQVQKDLARIFSLKLNQVRVVSKTYLHPDFVLEPMKLSGDR</sequence>
<dbReference type="PANTHER" id="PTHR11908:SF132">
    <property type="entry name" value="ALDEHYDE OXIDASE 1-RELATED"/>
    <property type="match status" value="1"/>
</dbReference>
<dbReference type="InterPro" id="IPR016208">
    <property type="entry name" value="Ald_Oxase/xanthine_DH-like"/>
</dbReference>
<evidence type="ECO:0000256" key="1">
    <source>
        <dbReference type="ARBA" id="ARBA00022505"/>
    </source>
</evidence>
<dbReference type="SUPFAM" id="SSF56003">
    <property type="entry name" value="Molybdenum cofactor-binding domain"/>
    <property type="match status" value="1"/>
</dbReference>